<keyword evidence="3" id="KW-0949">S-adenosyl-L-methionine</keyword>
<dbReference type="GO" id="GO:0032259">
    <property type="term" value="P:methylation"/>
    <property type="evidence" value="ECO:0007669"/>
    <property type="project" value="UniProtKB-KW"/>
</dbReference>
<sequence>MMLISDVFQLTLEYLDVRDIALSNRLYKVLIRELNGYIKGHKILHLLAKRLVIGHVRICKESVYGKAIGFYKGITIGKETRGLQQYSIVAKDFKELCVHDVTEVFNKSFIELYPKSPLILFDAILWELHSNAEKKNALKQLLLSLNVVRRYLTDLSMSIASPSIEIKMFLKTFKNRITITNWTHIAQAKRGSIVVLDPYADRALTESEVINADVFVLGLLVDNKFPRPFATYAVSLLRNLEDCERRAIVYKGHVIGVPREINKIVEILMRARFEGVSIDTAVENAMGVDDKINRVIYEAMKYCRADKAIDKNAVKSLMKEFGLDERYYGKVLFRLKRFSCWRE</sequence>
<reference evidence="5" key="1">
    <citation type="journal article" date="2020" name="mSystems">
        <title>Genome- and Community-Level Interaction Insights into Carbon Utilization and Element Cycling Functions of Hydrothermarchaeota in Hydrothermal Sediment.</title>
        <authorList>
            <person name="Zhou Z."/>
            <person name="Liu Y."/>
            <person name="Xu W."/>
            <person name="Pan J."/>
            <person name="Luo Z.H."/>
            <person name="Li M."/>
        </authorList>
    </citation>
    <scope>NUCLEOTIDE SEQUENCE [LARGE SCALE GENOMIC DNA]</scope>
    <source>
        <strain evidence="5">SpSt-125</strain>
    </source>
</reference>
<dbReference type="GO" id="GO:0008168">
    <property type="term" value="F:methyltransferase activity"/>
    <property type="evidence" value="ECO:0007669"/>
    <property type="project" value="UniProtKB-KW"/>
</dbReference>
<comment type="caution">
    <text evidence="5">The sequence shown here is derived from an EMBL/GenBank/DDBJ whole genome shotgun (WGS) entry which is preliminary data.</text>
</comment>
<gene>
    <name evidence="5" type="ORF">ENO26_01200</name>
</gene>
<evidence type="ECO:0000259" key="4">
    <source>
        <dbReference type="PROSITE" id="PS51675"/>
    </source>
</evidence>
<protein>
    <recommendedName>
        <fullName evidence="4">SAM-dependent MTase TRM10-type domain-containing protein</fullName>
    </recommendedName>
</protein>
<evidence type="ECO:0000313" key="5">
    <source>
        <dbReference type="EMBL" id="HEM66188.1"/>
    </source>
</evidence>
<organism evidence="5">
    <name type="scientific">Ignisphaera aggregans</name>
    <dbReference type="NCBI Taxonomy" id="334771"/>
    <lineage>
        <taxon>Archaea</taxon>
        <taxon>Thermoproteota</taxon>
        <taxon>Thermoprotei</taxon>
        <taxon>Desulfurococcales</taxon>
        <taxon>Desulfurococcaceae</taxon>
        <taxon>Ignisphaera</taxon>
    </lineage>
</organism>
<dbReference type="PROSITE" id="PS51675">
    <property type="entry name" value="SAM_MT_TRM10"/>
    <property type="match status" value="1"/>
</dbReference>
<dbReference type="EMBL" id="DSEU01000004">
    <property type="protein sequence ID" value="HEM66188.1"/>
    <property type="molecule type" value="Genomic_DNA"/>
</dbReference>
<dbReference type="Gene3D" id="3.40.1280.30">
    <property type="match status" value="1"/>
</dbReference>
<dbReference type="InterPro" id="IPR038459">
    <property type="entry name" value="MT_TRM10-typ_sf"/>
</dbReference>
<accession>A0A7J2U011</accession>
<evidence type="ECO:0000256" key="2">
    <source>
        <dbReference type="ARBA" id="ARBA00022679"/>
    </source>
</evidence>
<name>A0A7J2U011_9CREN</name>
<evidence type="ECO:0000256" key="3">
    <source>
        <dbReference type="ARBA" id="ARBA00022691"/>
    </source>
</evidence>
<proteinExistence type="predicted"/>
<dbReference type="InterPro" id="IPR028564">
    <property type="entry name" value="MT_TRM10-typ"/>
</dbReference>
<dbReference type="AlphaFoldDB" id="A0A7J2U011"/>
<keyword evidence="2" id="KW-0808">Transferase</keyword>
<keyword evidence="1" id="KW-0489">Methyltransferase</keyword>
<feature type="domain" description="SAM-dependent MTase TRM10-type" evidence="4">
    <location>
        <begin position="105"/>
        <end position="295"/>
    </location>
</feature>
<evidence type="ECO:0000256" key="1">
    <source>
        <dbReference type="ARBA" id="ARBA00022603"/>
    </source>
</evidence>